<feature type="compositionally biased region" description="Low complexity" evidence="1">
    <location>
        <begin position="77"/>
        <end position="98"/>
    </location>
</feature>
<keyword evidence="2" id="KW-1133">Transmembrane helix</keyword>
<dbReference type="InterPro" id="IPR013320">
    <property type="entry name" value="ConA-like_dom_sf"/>
</dbReference>
<feature type="region of interest" description="Disordered" evidence="1">
    <location>
        <begin position="1"/>
        <end position="98"/>
    </location>
</feature>
<accession>A0A0G4LJP9</accession>
<name>A0A0G4LJP9_VERLO</name>
<organism evidence="4 5">
    <name type="scientific">Verticillium longisporum</name>
    <name type="common">Verticillium dahliae var. longisporum</name>
    <dbReference type="NCBI Taxonomy" id="100787"/>
    <lineage>
        <taxon>Eukaryota</taxon>
        <taxon>Fungi</taxon>
        <taxon>Dikarya</taxon>
        <taxon>Ascomycota</taxon>
        <taxon>Pezizomycotina</taxon>
        <taxon>Sordariomycetes</taxon>
        <taxon>Hypocreomycetidae</taxon>
        <taxon>Glomerellales</taxon>
        <taxon>Plectosphaerellaceae</taxon>
        <taxon>Verticillium</taxon>
    </lineage>
</organism>
<feature type="compositionally biased region" description="Basic and acidic residues" evidence="1">
    <location>
        <begin position="1"/>
        <end position="13"/>
    </location>
</feature>
<dbReference type="GO" id="GO:0004553">
    <property type="term" value="F:hydrolase activity, hydrolyzing O-glycosyl compounds"/>
    <property type="evidence" value="ECO:0007669"/>
    <property type="project" value="InterPro"/>
</dbReference>
<dbReference type="EMBL" id="CVQH01013335">
    <property type="protein sequence ID" value="CRK21890.1"/>
    <property type="molecule type" value="Genomic_DNA"/>
</dbReference>
<keyword evidence="2" id="KW-0472">Membrane</keyword>
<sequence>SPNTMDREGDYAREGQAYYGRSVTGGPAPSAATTAATTPQYRPGTPNTDNAGRNPFGDGLESQASVRSAIPTGASTNPFASPNNSRPPSSYGSSSARATGMFDERSQRYFHSRRIRKEDIEKPWLQKTHPKEKWVTILPIIGILIGLGISGFLIWDGINSVIKHKYCIVLDDDFASGLSSSTWTKEVEVGGYGNGQFEWTTGGDENVFVKDGHLVIRPELTDSALIEKDAEINLLEDGTCTSDKPFNCITATNTTSGNATIVQPVKSGRIHTKGGVRIKYGRVEVTARLPKGDWLWPAIWMMPERDTYGPWPASGEIDILESRGNDWKYDQGGNDIAASALHWGPDPANDAWWRTNNKRQALKTTYADGFNTFGLEWSQKYLFTYVNSRLLQVMYTNFDKPMWKRGNFPEANANGTRLNDIWSETGRSNTPFDQYFYLIINLAVGGSNGWFEDGKSEKPWLNGSPNAKKDFWEARDTWLPTWTKPELEIKHVKIWQQCNGDEEL</sequence>
<keyword evidence="5" id="KW-1185">Reference proteome</keyword>
<proteinExistence type="predicted"/>
<dbReference type="Pfam" id="PF00722">
    <property type="entry name" value="Glyco_hydro_16"/>
    <property type="match status" value="1"/>
</dbReference>
<reference evidence="4 5" key="1">
    <citation type="submission" date="2015-05" db="EMBL/GenBank/DDBJ databases">
        <authorList>
            <person name="Wang D.B."/>
            <person name="Wang M."/>
        </authorList>
    </citation>
    <scope>NUCLEOTIDE SEQUENCE [LARGE SCALE GENOMIC DNA]</scope>
    <source>
        <strain evidence="4">VL1</strain>
    </source>
</reference>
<evidence type="ECO:0000313" key="4">
    <source>
        <dbReference type="EMBL" id="CRK21890.1"/>
    </source>
</evidence>
<keyword evidence="2" id="KW-0812">Transmembrane</keyword>
<evidence type="ECO:0000256" key="2">
    <source>
        <dbReference type="SAM" id="Phobius"/>
    </source>
</evidence>
<feature type="transmembrane region" description="Helical" evidence="2">
    <location>
        <begin position="134"/>
        <end position="155"/>
    </location>
</feature>
<protein>
    <recommendedName>
        <fullName evidence="3">GH16 domain-containing protein</fullName>
    </recommendedName>
</protein>
<dbReference type="Proteomes" id="UP000044602">
    <property type="component" value="Unassembled WGS sequence"/>
</dbReference>
<dbReference type="PANTHER" id="PTHR10963">
    <property type="entry name" value="GLYCOSYL HYDROLASE-RELATED"/>
    <property type="match status" value="1"/>
</dbReference>
<dbReference type="PANTHER" id="PTHR10963:SF62">
    <property type="entry name" value="GLUCAN 1,3-BETA-GLUCOSIDASE"/>
    <property type="match status" value="1"/>
</dbReference>
<feature type="compositionally biased region" description="Low complexity" evidence="1">
    <location>
        <begin position="24"/>
        <end position="39"/>
    </location>
</feature>
<gene>
    <name evidence="4" type="ORF">BN1708_003483</name>
</gene>
<dbReference type="GO" id="GO:0005975">
    <property type="term" value="P:carbohydrate metabolic process"/>
    <property type="evidence" value="ECO:0007669"/>
    <property type="project" value="InterPro"/>
</dbReference>
<evidence type="ECO:0000313" key="5">
    <source>
        <dbReference type="Proteomes" id="UP000044602"/>
    </source>
</evidence>
<dbReference type="AlphaFoldDB" id="A0A0G4LJP9"/>
<dbReference type="FunFam" id="2.60.120.200:FF:000178">
    <property type="entry name" value="Glycoside hydrolase family 16 protein"/>
    <property type="match status" value="1"/>
</dbReference>
<dbReference type="InterPro" id="IPR000757">
    <property type="entry name" value="Beta-glucanase-like"/>
</dbReference>
<dbReference type="SUPFAM" id="SSF49899">
    <property type="entry name" value="Concanavalin A-like lectins/glucanases"/>
    <property type="match status" value="1"/>
</dbReference>
<dbReference type="PROSITE" id="PS51762">
    <property type="entry name" value="GH16_2"/>
    <property type="match status" value="1"/>
</dbReference>
<dbReference type="STRING" id="100787.A0A0G4LJP9"/>
<evidence type="ECO:0000259" key="3">
    <source>
        <dbReference type="PROSITE" id="PS51762"/>
    </source>
</evidence>
<feature type="domain" description="GH16" evidence="3">
    <location>
        <begin position="153"/>
        <end position="500"/>
    </location>
</feature>
<evidence type="ECO:0000256" key="1">
    <source>
        <dbReference type="SAM" id="MobiDB-lite"/>
    </source>
</evidence>
<dbReference type="InterPro" id="IPR050546">
    <property type="entry name" value="Glycosyl_Hydrlase_16"/>
</dbReference>
<feature type="non-terminal residue" evidence="4">
    <location>
        <position position="1"/>
    </location>
</feature>
<dbReference type="Gene3D" id="2.60.120.200">
    <property type="match status" value="1"/>
</dbReference>